<evidence type="ECO:0000313" key="1">
    <source>
        <dbReference type="EMBL" id="MEJ8304931.1"/>
    </source>
</evidence>
<reference evidence="1" key="1">
    <citation type="submission" date="2024-03" db="EMBL/GenBank/DDBJ databases">
        <title>Whole genome sequecning of epiphytes from Marcgravia umbellata leaves.</title>
        <authorList>
            <person name="Kumar G."/>
            <person name="Savka M.A."/>
        </authorList>
    </citation>
    <scope>NUCLEOTIDE SEQUENCE</scope>
    <source>
        <strain evidence="1">RIT_BL5</strain>
    </source>
</reference>
<dbReference type="Proteomes" id="UP001380953">
    <property type="component" value="Unassembled WGS sequence"/>
</dbReference>
<gene>
    <name evidence="1" type="ORF">WKI47_13575</name>
</gene>
<organism evidence="1 2">
    <name type="scientific">Saccharibacillus sacchari</name>
    <dbReference type="NCBI Taxonomy" id="456493"/>
    <lineage>
        <taxon>Bacteria</taxon>
        <taxon>Bacillati</taxon>
        <taxon>Bacillota</taxon>
        <taxon>Bacilli</taxon>
        <taxon>Bacillales</taxon>
        <taxon>Paenibacillaceae</taxon>
        <taxon>Saccharibacillus</taxon>
    </lineage>
</organism>
<keyword evidence="2" id="KW-1185">Reference proteome</keyword>
<comment type="caution">
    <text evidence="1">The sequence shown here is derived from an EMBL/GenBank/DDBJ whole genome shotgun (WGS) entry which is preliminary data.</text>
</comment>
<sequence>MKKRTEMIEGKTHLDLSAKKRCEIGGKVGIEPFPAGLSLVRSFMNCPAKLPFLIYKHSMPLFFGKKEEGLRRTLLDFAGNA</sequence>
<protein>
    <submittedName>
        <fullName evidence="1">Uncharacterized protein</fullName>
    </submittedName>
</protein>
<accession>A0ACC6PDE1</accession>
<name>A0ACC6PDE1_9BACL</name>
<evidence type="ECO:0000313" key="2">
    <source>
        <dbReference type="Proteomes" id="UP001380953"/>
    </source>
</evidence>
<proteinExistence type="predicted"/>
<dbReference type="EMBL" id="JBBKAR010000035">
    <property type="protein sequence ID" value="MEJ8304931.1"/>
    <property type="molecule type" value="Genomic_DNA"/>
</dbReference>